<dbReference type="RefSeq" id="WP_062124499.1">
    <property type="nucleotide sequence ID" value="NZ_BAZW01000015.1"/>
</dbReference>
<dbReference type="STRING" id="1236989.JCM15548_12118"/>
<sequence length="382" mass="44263">MNMKNPLLFFVLILLLLNSCSKKSSFSPALGVIELDEAASNTDLILQEADINIIRLEETEESLLSGIQKAYIEMTSDRIFVLSDFNLHFFDGEGKFLTKLPKGRGPGEVLQAISFDINRTRQTVFVLDDCRFILEYDFDGNFIRKSQLDEFYSMHLYSEQDMLFLISNYVGKSEKSYVGQYNFKEEKITQRYVPNDFSPYPLSTNFIPTYSFFEKSNELYFFTPDIFGLFKYDGDDFKLLYSYEIGDKKVPDALIKKLFAEERSSFRAKAKLKNYAPNLLYVAHHKDYFLIGLDDNQRSCYVFDTNYPDKVYCHPNISYFFNLPDINSFKYPMGSQDNTLVFACNPTDLFGKDEFESTKTVTIGGHPIDITIEDNPFLVQIQ</sequence>
<protein>
    <recommendedName>
        <fullName evidence="3">Lipoprotein</fullName>
    </recommendedName>
</protein>
<dbReference type="EMBL" id="BAZW01000015">
    <property type="protein sequence ID" value="GAO29885.1"/>
    <property type="molecule type" value="Genomic_DNA"/>
</dbReference>
<gene>
    <name evidence="1" type="ORF">JCM15548_12118</name>
</gene>
<dbReference type="AlphaFoldDB" id="A0A0E9LYG1"/>
<comment type="caution">
    <text evidence="1">The sequence shown here is derived from an EMBL/GenBank/DDBJ whole genome shotgun (WGS) entry which is preliminary data.</text>
</comment>
<evidence type="ECO:0008006" key="3">
    <source>
        <dbReference type="Google" id="ProtNLM"/>
    </source>
</evidence>
<name>A0A0E9LYG1_9BACT</name>
<dbReference type="Proteomes" id="UP000032900">
    <property type="component" value="Unassembled WGS sequence"/>
</dbReference>
<keyword evidence="2" id="KW-1185">Reference proteome</keyword>
<organism evidence="1 2">
    <name type="scientific">Geofilum rubicundum JCM 15548</name>
    <dbReference type="NCBI Taxonomy" id="1236989"/>
    <lineage>
        <taxon>Bacteria</taxon>
        <taxon>Pseudomonadati</taxon>
        <taxon>Bacteroidota</taxon>
        <taxon>Bacteroidia</taxon>
        <taxon>Marinilabiliales</taxon>
        <taxon>Marinilabiliaceae</taxon>
        <taxon>Geofilum</taxon>
    </lineage>
</organism>
<accession>A0A0E9LYG1</accession>
<dbReference type="SUPFAM" id="SSF69322">
    <property type="entry name" value="Tricorn protease domain 2"/>
    <property type="match status" value="1"/>
</dbReference>
<evidence type="ECO:0000313" key="2">
    <source>
        <dbReference type="Proteomes" id="UP000032900"/>
    </source>
</evidence>
<dbReference type="Pfam" id="PF17170">
    <property type="entry name" value="DUF5128"/>
    <property type="match status" value="1"/>
</dbReference>
<evidence type="ECO:0000313" key="1">
    <source>
        <dbReference type="EMBL" id="GAO29885.1"/>
    </source>
</evidence>
<proteinExistence type="predicted"/>
<reference evidence="1 2" key="1">
    <citation type="journal article" date="2015" name="Microbes Environ.">
        <title>Distribution and evolution of nitrogen fixation genes in the phylum bacteroidetes.</title>
        <authorList>
            <person name="Inoue J."/>
            <person name="Oshima K."/>
            <person name="Suda W."/>
            <person name="Sakamoto M."/>
            <person name="Iino T."/>
            <person name="Noda S."/>
            <person name="Hongoh Y."/>
            <person name="Hattori M."/>
            <person name="Ohkuma M."/>
        </authorList>
    </citation>
    <scope>NUCLEOTIDE SEQUENCE [LARGE SCALE GENOMIC DNA]</scope>
    <source>
        <strain evidence="1">JCM 15548</strain>
    </source>
</reference>